<dbReference type="InterPro" id="IPR029063">
    <property type="entry name" value="SAM-dependent_MTases_sf"/>
</dbReference>
<dbReference type="STRING" id="573024.SAMN05216208_1718"/>
<comment type="similarity">
    <text evidence="1">Belongs to the polysaccharide synthase family.</text>
</comment>
<dbReference type="InterPro" id="IPR036291">
    <property type="entry name" value="NAD(P)-bd_dom_sf"/>
</dbReference>
<feature type="transmembrane region" description="Helical" evidence="2">
    <location>
        <begin position="51"/>
        <end position="70"/>
    </location>
</feature>
<keyword evidence="2" id="KW-0812">Transmembrane</keyword>
<dbReference type="Pfam" id="PF13727">
    <property type="entry name" value="CoA_binding_3"/>
    <property type="match status" value="1"/>
</dbReference>
<dbReference type="Proteomes" id="UP000186019">
    <property type="component" value="Unassembled WGS sequence"/>
</dbReference>
<dbReference type="RefSeq" id="WP_076530560.1">
    <property type="nucleotide sequence ID" value="NZ_FOAC01000001.1"/>
</dbReference>
<keyword evidence="2" id="KW-1133">Transmembrane helix</keyword>
<accession>A0A1N7EPM5</accession>
<sequence>MISEKLHNLPRLAKRAIFLVTDTLLVPISLYAAFALRYGTLTQMDRVQDSLSLFVLMTVLGGVLISICRLPRIKLNALEMRAVTRIGTTAALLALLAITLSYMLDLSGPRSVPIIFCAVFFLASLATRIAALTLLGWLEDRQGTRQRVAIYGAGAGGIQMAAALRQSPEARPVLFIDDNSNLQGLMTAGLPVYASSDLKKLVERHRIQRVLLAIPSISEERRRALIDKLAALGLEVQVLPSYIEMMTGKGAGEPLRPVSPDALLGRDKVDLDTPEIAKAYAGRTVLVTGAGGSIGSELCRQLINRRPKRIVLFEHSEIALYAIDQDMRKRAAGAGVAITTRLGSVTDAARVAAVMSECEVEIVLHAAAYKHVPIVEENELEGARNNVMGTKVVADAAMRAGVERFILVSTDKAVRPTNIMGASKRLAELVVQDLQTRTTRTRFAIVRFGNVLGSSGSVLPLFERQIKQGGPVTVTHPEVTRFFMTIPEAARLVLLAGAYAKGSDVFVLDMGEPQKIIDIARRMVEMSGRTVRDSKTGKGDIEIEITGLRPGEKLYEELLIDDDSLRATPHPKILRAEEASLSEIETSSMLRELEKTLEARDTARLRRLIAARVDGYHIQKEVG</sequence>
<keyword evidence="5" id="KW-1185">Reference proteome</keyword>
<dbReference type="OrthoDB" id="9803111at2"/>
<feature type="transmembrane region" description="Helical" evidence="2">
    <location>
        <begin position="82"/>
        <end position="104"/>
    </location>
</feature>
<evidence type="ECO:0000256" key="1">
    <source>
        <dbReference type="ARBA" id="ARBA00007430"/>
    </source>
</evidence>
<keyword evidence="2" id="KW-0472">Membrane</keyword>
<dbReference type="InterPro" id="IPR051203">
    <property type="entry name" value="Polysaccharide_Synthase-Rel"/>
</dbReference>
<name>A0A1N7EPM5_9RHOB</name>
<dbReference type="PANTHER" id="PTHR43318:SF1">
    <property type="entry name" value="POLYSACCHARIDE BIOSYNTHESIS PROTEIN EPSC-RELATED"/>
    <property type="match status" value="1"/>
</dbReference>
<evidence type="ECO:0000313" key="5">
    <source>
        <dbReference type="Proteomes" id="UP000186019"/>
    </source>
</evidence>
<proteinExistence type="inferred from homology"/>
<dbReference type="SUPFAM" id="SSF53335">
    <property type="entry name" value="S-adenosyl-L-methionine-dependent methyltransferases"/>
    <property type="match status" value="1"/>
</dbReference>
<evidence type="ECO:0000259" key="3">
    <source>
        <dbReference type="Pfam" id="PF02719"/>
    </source>
</evidence>
<dbReference type="EMBL" id="FTNV01000001">
    <property type="protein sequence ID" value="SIR90020.1"/>
    <property type="molecule type" value="Genomic_DNA"/>
</dbReference>
<dbReference type="SUPFAM" id="SSF51735">
    <property type="entry name" value="NAD(P)-binding Rossmann-fold domains"/>
    <property type="match status" value="1"/>
</dbReference>
<gene>
    <name evidence="4" type="ORF">SAMN05421666_0417</name>
</gene>
<feature type="domain" description="Polysaccharide biosynthesis protein CapD-like" evidence="3">
    <location>
        <begin position="285"/>
        <end position="577"/>
    </location>
</feature>
<dbReference type="AlphaFoldDB" id="A0A1N7EPM5"/>
<organism evidence="4 5">
    <name type="scientific">Roseovarius nanhaiticus</name>
    <dbReference type="NCBI Taxonomy" id="573024"/>
    <lineage>
        <taxon>Bacteria</taxon>
        <taxon>Pseudomonadati</taxon>
        <taxon>Pseudomonadota</taxon>
        <taxon>Alphaproteobacteria</taxon>
        <taxon>Rhodobacterales</taxon>
        <taxon>Roseobacteraceae</taxon>
        <taxon>Roseovarius</taxon>
    </lineage>
</organism>
<evidence type="ECO:0000256" key="2">
    <source>
        <dbReference type="SAM" id="Phobius"/>
    </source>
</evidence>
<protein>
    <submittedName>
        <fullName evidence="4">NDP-sugar epimerase, includes UDP-GlcNAc-inverting 4,6-dehydratase FlaA1 and capsular polysaccharide biosynthesis protein EpsC</fullName>
    </submittedName>
</protein>
<dbReference type="InterPro" id="IPR003869">
    <property type="entry name" value="Polysac_CapD-like"/>
</dbReference>
<feature type="transmembrane region" description="Helical" evidence="2">
    <location>
        <begin position="110"/>
        <end position="138"/>
    </location>
</feature>
<dbReference type="CDD" id="cd05237">
    <property type="entry name" value="UDP_invert_4-6DH_SDR_e"/>
    <property type="match status" value="1"/>
</dbReference>
<dbReference type="PANTHER" id="PTHR43318">
    <property type="entry name" value="UDP-N-ACETYLGLUCOSAMINE 4,6-DEHYDRATASE"/>
    <property type="match status" value="1"/>
</dbReference>
<dbReference type="Pfam" id="PF02719">
    <property type="entry name" value="Polysacc_synt_2"/>
    <property type="match status" value="1"/>
</dbReference>
<evidence type="ECO:0000313" key="4">
    <source>
        <dbReference type="EMBL" id="SIR90020.1"/>
    </source>
</evidence>
<feature type="transmembrane region" description="Helical" evidence="2">
    <location>
        <begin position="16"/>
        <end position="39"/>
    </location>
</feature>
<dbReference type="Gene3D" id="3.40.50.720">
    <property type="entry name" value="NAD(P)-binding Rossmann-like Domain"/>
    <property type="match status" value="2"/>
</dbReference>
<reference evidence="4 5" key="1">
    <citation type="submission" date="2017-01" db="EMBL/GenBank/DDBJ databases">
        <authorList>
            <person name="Mah S.A."/>
            <person name="Swanson W.J."/>
            <person name="Moy G.W."/>
            <person name="Vacquier V.D."/>
        </authorList>
    </citation>
    <scope>NUCLEOTIDE SEQUENCE [LARGE SCALE GENOMIC DNA]</scope>
    <source>
        <strain evidence="4 5">DSM 29590</strain>
    </source>
</reference>